<keyword evidence="2" id="KW-1185">Reference proteome</keyword>
<evidence type="ECO:0000313" key="2">
    <source>
        <dbReference type="Proteomes" id="UP000430368"/>
    </source>
</evidence>
<accession>A0ABX6GPI1</accession>
<proteinExistence type="predicted"/>
<protein>
    <submittedName>
        <fullName evidence="1">Uncharacterized protein</fullName>
    </submittedName>
</protein>
<sequence length="128" mass="14077">MSSNFNSLFKSNSGIADSLNQHYRKGQQSIIRKPDQGTRRAVRSFASAFSYQEQQTLHDLGSRMRGANANQHALYQRQLEQLIGDREITGADARLIALYAKTGSADGKTGTSTAGEWAQVLDAVRDAE</sequence>
<dbReference type="Proteomes" id="UP000430368">
    <property type="component" value="Chromosome"/>
</dbReference>
<organism evidence="1 2">
    <name type="scientific">Serratia rhizosphaerae</name>
    <dbReference type="NCBI Taxonomy" id="2597702"/>
    <lineage>
        <taxon>Bacteria</taxon>
        <taxon>Pseudomonadati</taxon>
        <taxon>Pseudomonadota</taxon>
        <taxon>Gammaproteobacteria</taxon>
        <taxon>Enterobacterales</taxon>
        <taxon>Yersiniaceae</taxon>
        <taxon>Serratia</taxon>
    </lineage>
</organism>
<evidence type="ECO:0000313" key="1">
    <source>
        <dbReference type="EMBL" id="QHA88194.1"/>
    </source>
</evidence>
<reference evidence="1 2" key="1">
    <citation type="submission" date="2019-07" db="EMBL/GenBank/DDBJ databases">
        <title>Serratia dokdonensis sp. nov., an elicitor of systemic resistance in Nicotiana Tabacum.</title>
        <authorList>
            <person name="Son J.-S."/>
            <person name="Hwang Y.-J."/>
            <person name="Lee S.-Y."/>
            <person name="Ghim S.-Y."/>
        </authorList>
    </citation>
    <scope>NUCLEOTIDE SEQUENCE [LARGE SCALE GENOMIC DNA]</scope>
    <source>
        <strain evidence="1 2">KUDC3025</strain>
    </source>
</reference>
<gene>
    <name evidence="1" type="ORF">FO014_15190</name>
</gene>
<dbReference type="EMBL" id="CP041764">
    <property type="protein sequence ID" value="QHA88194.1"/>
    <property type="molecule type" value="Genomic_DNA"/>
</dbReference>
<dbReference type="RefSeq" id="WP_160030116.1">
    <property type="nucleotide sequence ID" value="NZ_CP041764.1"/>
</dbReference>
<name>A0ABX6GPI1_9GAMM</name>